<dbReference type="AlphaFoldDB" id="A0AAV9BWE7"/>
<proteinExistence type="predicted"/>
<evidence type="ECO:0000313" key="1">
    <source>
        <dbReference type="EMBL" id="KAK1280554.1"/>
    </source>
</evidence>
<protein>
    <submittedName>
        <fullName evidence="1">Uncharacterized protein</fullName>
    </submittedName>
</protein>
<keyword evidence="2" id="KW-1185">Reference proteome</keyword>
<gene>
    <name evidence="1" type="ORF">QJS04_geneDACA002907</name>
</gene>
<comment type="caution">
    <text evidence="1">The sequence shown here is derived from an EMBL/GenBank/DDBJ whole genome shotgun (WGS) entry which is preliminary data.</text>
</comment>
<organism evidence="1 2">
    <name type="scientific">Acorus gramineus</name>
    <name type="common">Dwarf sweet flag</name>
    <dbReference type="NCBI Taxonomy" id="55184"/>
    <lineage>
        <taxon>Eukaryota</taxon>
        <taxon>Viridiplantae</taxon>
        <taxon>Streptophyta</taxon>
        <taxon>Embryophyta</taxon>
        <taxon>Tracheophyta</taxon>
        <taxon>Spermatophyta</taxon>
        <taxon>Magnoliopsida</taxon>
        <taxon>Liliopsida</taxon>
        <taxon>Acoraceae</taxon>
        <taxon>Acorus</taxon>
    </lineage>
</organism>
<name>A0AAV9BWE7_ACOGR</name>
<reference evidence="1" key="1">
    <citation type="journal article" date="2023" name="Nat. Commun.">
        <title>Diploid and tetraploid genomes of Acorus and the evolution of monocots.</title>
        <authorList>
            <person name="Ma L."/>
            <person name="Liu K.W."/>
            <person name="Li Z."/>
            <person name="Hsiao Y.Y."/>
            <person name="Qi Y."/>
            <person name="Fu T."/>
            <person name="Tang G.D."/>
            <person name="Zhang D."/>
            <person name="Sun W.H."/>
            <person name="Liu D.K."/>
            <person name="Li Y."/>
            <person name="Chen G.Z."/>
            <person name="Liu X.D."/>
            <person name="Liao X.Y."/>
            <person name="Jiang Y.T."/>
            <person name="Yu X."/>
            <person name="Hao Y."/>
            <person name="Huang J."/>
            <person name="Zhao X.W."/>
            <person name="Ke S."/>
            <person name="Chen Y.Y."/>
            <person name="Wu W.L."/>
            <person name="Hsu J.L."/>
            <person name="Lin Y.F."/>
            <person name="Huang M.D."/>
            <person name="Li C.Y."/>
            <person name="Huang L."/>
            <person name="Wang Z.W."/>
            <person name="Zhao X."/>
            <person name="Zhong W.Y."/>
            <person name="Peng D.H."/>
            <person name="Ahmad S."/>
            <person name="Lan S."/>
            <person name="Zhang J.S."/>
            <person name="Tsai W.C."/>
            <person name="Van de Peer Y."/>
            <person name="Liu Z.J."/>
        </authorList>
    </citation>
    <scope>NUCLEOTIDE SEQUENCE</scope>
    <source>
        <strain evidence="1">SCP</strain>
    </source>
</reference>
<dbReference type="Proteomes" id="UP001179952">
    <property type="component" value="Unassembled WGS sequence"/>
</dbReference>
<sequence>MGMSQIHGGYCLGFVGDVSDSWCGKSHINGVECLGFMGDYGQELMVCIKIRKYVLGSWKGGGGSWVYTHGSETHPT</sequence>
<dbReference type="EMBL" id="JAUJYN010000001">
    <property type="protein sequence ID" value="KAK1280554.1"/>
    <property type="molecule type" value="Genomic_DNA"/>
</dbReference>
<reference evidence="1" key="2">
    <citation type="submission" date="2023-06" db="EMBL/GenBank/DDBJ databases">
        <authorList>
            <person name="Ma L."/>
            <person name="Liu K.-W."/>
            <person name="Li Z."/>
            <person name="Hsiao Y.-Y."/>
            <person name="Qi Y."/>
            <person name="Fu T."/>
            <person name="Tang G."/>
            <person name="Zhang D."/>
            <person name="Sun W.-H."/>
            <person name="Liu D.-K."/>
            <person name="Li Y."/>
            <person name="Chen G.-Z."/>
            <person name="Liu X.-D."/>
            <person name="Liao X.-Y."/>
            <person name="Jiang Y.-T."/>
            <person name="Yu X."/>
            <person name="Hao Y."/>
            <person name="Huang J."/>
            <person name="Zhao X.-W."/>
            <person name="Ke S."/>
            <person name="Chen Y.-Y."/>
            <person name="Wu W.-L."/>
            <person name="Hsu J.-L."/>
            <person name="Lin Y.-F."/>
            <person name="Huang M.-D."/>
            <person name="Li C.-Y."/>
            <person name="Huang L."/>
            <person name="Wang Z.-W."/>
            <person name="Zhao X."/>
            <person name="Zhong W.-Y."/>
            <person name="Peng D.-H."/>
            <person name="Ahmad S."/>
            <person name="Lan S."/>
            <person name="Zhang J.-S."/>
            <person name="Tsai W.-C."/>
            <person name="Van De Peer Y."/>
            <person name="Liu Z.-J."/>
        </authorList>
    </citation>
    <scope>NUCLEOTIDE SEQUENCE</scope>
    <source>
        <strain evidence="1">SCP</strain>
        <tissue evidence="1">Leaves</tissue>
    </source>
</reference>
<accession>A0AAV9BWE7</accession>
<evidence type="ECO:0000313" key="2">
    <source>
        <dbReference type="Proteomes" id="UP001179952"/>
    </source>
</evidence>